<organism evidence="1 2">
    <name type="scientific">Terricaulis silvestris</name>
    <dbReference type="NCBI Taxonomy" id="2686094"/>
    <lineage>
        <taxon>Bacteria</taxon>
        <taxon>Pseudomonadati</taxon>
        <taxon>Pseudomonadota</taxon>
        <taxon>Alphaproteobacteria</taxon>
        <taxon>Caulobacterales</taxon>
        <taxon>Caulobacteraceae</taxon>
        <taxon>Terricaulis</taxon>
    </lineage>
</organism>
<keyword evidence="2" id="KW-1185">Reference proteome</keyword>
<dbReference type="EMBL" id="CP047045">
    <property type="protein sequence ID" value="QGZ96630.1"/>
    <property type="molecule type" value="Genomic_DNA"/>
</dbReference>
<proteinExistence type="predicted"/>
<evidence type="ECO:0000313" key="1">
    <source>
        <dbReference type="EMBL" id="QGZ96630.1"/>
    </source>
</evidence>
<sequence length="68" mass="7132">MNVAEEAGMALAHVWETMVVLAEAGNDMVVDQQRLAPANGAGEIAKIAADLSALSRAAEVLAKLRDRT</sequence>
<evidence type="ECO:0000313" key="2">
    <source>
        <dbReference type="Proteomes" id="UP000431269"/>
    </source>
</evidence>
<gene>
    <name evidence="1" type="ORF">DSM104635_03490</name>
</gene>
<dbReference type="Proteomes" id="UP000431269">
    <property type="component" value="Chromosome"/>
</dbReference>
<accession>A0A6I6MMU5</accession>
<dbReference type="KEGG" id="tsv:DSM104635_03490"/>
<reference evidence="2" key="1">
    <citation type="submission" date="2019-12" db="EMBL/GenBank/DDBJ databases">
        <title>Complete genome of Terracaulis silvestris 0127_4.</title>
        <authorList>
            <person name="Vieira S."/>
            <person name="Riedel T."/>
            <person name="Sproer C."/>
            <person name="Pascual J."/>
            <person name="Boedeker C."/>
            <person name="Overmann J."/>
        </authorList>
    </citation>
    <scope>NUCLEOTIDE SEQUENCE [LARGE SCALE GENOMIC DNA]</scope>
    <source>
        <strain evidence="2">0127_4</strain>
    </source>
</reference>
<name>A0A6I6MMU5_9CAUL</name>
<dbReference type="AlphaFoldDB" id="A0A6I6MMU5"/>
<protein>
    <submittedName>
        <fullName evidence="1">Uncharacterized protein</fullName>
    </submittedName>
</protein>
<dbReference type="RefSeq" id="WP_158767409.1">
    <property type="nucleotide sequence ID" value="NZ_CP047045.1"/>
</dbReference>